<accession>A0A1I0ZZ07</accession>
<reference evidence="1 2" key="1">
    <citation type="submission" date="2016-10" db="EMBL/GenBank/DDBJ databases">
        <authorList>
            <person name="Varghese N."/>
            <person name="Submissions S."/>
        </authorList>
    </citation>
    <scope>NUCLEOTIDE SEQUENCE [LARGE SCALE GENOMIC DNA]</scope>
    <source>
        <strain evidence="1 2">DSM 282</strain>
    </source>
</reference>
<dbReference type="RefSeq" id="WP_141108020.1">
    <property type="nucleotide sequence ID" value="NZ_FOKJ01000032.1"/>
</dbReference>
<organism evidence="1 2">
    <name type="scientific">Azotobacter beijerinckii</name>
    <dbReference type="NCBI Taxonomy" id="170623"/>
    <lineage>
        <taxon>Bacteria</taxon>
        <taxon>Pseudomonadati</taxon>
        <taxon>Pseudomonadota</taxon>
        <taxon>Gammaproteobacteria</taxon>
        <taxon>Pseudomonadales</taxon>
        <taxon>Pseudomonadaceae</taxon>
        <taxon>Azotobacter</taxon>
    </lineage>
</organism>
<comment type="caution">
    <text evidence="1">The sequence shown here is derived from an EMBL/GenBank/DDBJ whole genome shotgun (WGS) entry which is preliminary data.</text>
</comment>
<evidence type="ECO:0000313" key="1">
    <source>
        <dbReference type="EMBL" id="SFB30296.1"/>
    </source>
</evidence>
<keyword evidence="2" id="KW-1185">Reference proteome</keyword>
<name>A0A1I0ZZ07_9GAMM</name>
<proteinExistence type="predicted"/>
<sequence>MNAIDLADGLRDRDISFTIFRNALKQNELATSQGWDKTLDKLTELLNIKETAEEYSSKLTYIYEDLTLYSDKLVRIYPAPENAGTLLSSMIDHFVQKDSAYDQRFPLPLEQEELIAAPVSCHCVDRWESDSSHDFILCSKQYITERETLPKEYLREDAVDEFGIFDEVYGVRKRAIQLFDVISFNPSRQTIEIRMDGYKKQNICEIERRLRYIEGLVNDYAKESLNIEQILSNPLNFYSCIKKLYDSPDGRVIELGHCTEGAAIHRGKMRRKACDFRDDTYHTGGINVIPELNAHMLAKLWDSPTRHGTIELVIPGTLSTSSNSAQVIDFALILSCASELDYNSVMTKLLDTLTP</sequence>
<evidence type="ECO:0000313" key="2">
    <source>
        <dbReference type="Proteomes" id="UP000198861"/>
    </source>
</evidence>
<dbReference type="EMBL" id="FOKJ01000032">
    <property type="protein sequence ID" value="SFB30296.1"/>
    <property type="molecule type" value="Genomic_DNA"/>
</dbReference>
<dbReference type="Proteomes" id="UP000198861">
    <property type="component" value="Unassembled WGS sequence"/>
</dbReference>
<protein>
    <submittedName>
        <fullName evidence="1">Uncharacterized protein</fullName>
    </submittedName>
</protein>
<gene>
    <name evidence="1" type="ORF">SAMN04244571_02158</name>
</gene>